<accession>A0A6A5E853</accession>
<dbReference type="Proteomes" id="UP000465112">
    <property type="component" value="Chromosome 9"/>
</dbReference>
<dbReference type="Gene3D" id="2.30.42.10">
    <property type="match status" value="1"/>
</dbReference>
<sequence>MNGSSPSIRLRPLLTSSCSNGSSPPAKGRQTALCQLTRPPSGGLGFSVVGLNPAGSGSSHGVFVKHIQPGGVAHRDGRLQERDQILVINGSPLEPGIGHQQALALLQQTGDGVELVVARDRPLNASAAPPSPPSLPATDAIGTVGNAARDRLIQDL</sequence>
<name>A0A6A5E853_PERFL</name>
<comment type="caution">
    <text evidence="3">The sequence shown here is derived from an EMBL/GenBank/DDBJ whole genome shotgun (WGS) entry which is preliminary data.</text>
</comment>
<dbReference type="SMART" id="SM00228">
    <property type="entry name" value="PDZ"/>
    <property type="match status" value="1"/>
</dbReference>
<feature type="region of interest" description="Disordered" evidence="1">
    <location>
        <begin position="1"/>
        <end position="29"/>
    </location>
</feature>
<dbReference type="AlphaFoldDB" id="A0A6A5E853"/>
<proteinExistence type="predicted"/>
<dbReference type="InterPro" id="IPR001478">
    <property type="entry name" value="PDZ"/>
</dbReference>
<protein>
    <recommendedName>
        <fullName evidence="2">PDZ domain-containing protein</fullName>
    </recommendedName>
</protein>
<organism evidence="3 4">
    <name type="scientific">Perca fluviatilis</name>
    <name type="common">European perch</name>
    <dbReference type="NCBI Taxonomy" id="8168"/>
    <lineage>
        <taxon>Eukaryota</taxon>
        <taxon>Metazoa</taxon>
        <taxon>Chordata</taxon>
        <taxon>Craniata</taxon>
        <taxon>Vertebrata</taxon>
        <taxon>Euteleostomi</taxon>
        <taxon>Actinopterygii</taxon>
        <taxon>Neopterygii</taxon>
        <taxon>Teleostei</taxon>
        <taxon>Neoteleostei</taxon>
        <taxon>Acanthomorphata</taxon>
        <taxon>Eupercaria</taxon>
        <taxon>Perciformes</taxon>
        <taxon>Percoidei</taxon>
        <taxon>Percidae</taxon>
        <taxon>Percinae</taxon>
        <taxon>Perca</taxon>
    </lineage>
</organism>
<dbReference type="InterPro" id="IPR036034">
    <property type="entry name" value="PDZ_sf"/>
</dbReference>
<evidence type="ECO:0000256" key="1">
    <source>
        <dbReference type="SAM" id="MobiDB-lite"/>
    </source>
</evidence>
<dbReference type="PANTHER" id="PTHR19964">
    <property type="entry name" value="MULTIPLE PDZ DOMAIN PROTEIN"/>
    <property type="match status" value="1"/>
</dbReference>
<keyword evidence="4" id="KW-1185">Reference proteome</keyword>
<dbReference type="InterPro" id="IPR051342">
    <property type="entry name" value="PDZ_scaffold"/>
</dbReference>
<reference evidence="3 4" key="1">
    <citation type="submission" date="2019-06" db="EMBL/GenBank/DDBJ databases">
        <title>A chromosome-scale genome assembly of the European perch, Perca fluviatilis.</title>
        <authorList>
            <person name="Roques C."/>
            <person name="Zahm M."/>
            <person name="Cabau C."/>
            <person name="Klopp C."/>
            <person name="Bouchez O."/>
            <person name="Donnadieu C."/>
            <person name="Kuhl H."/>
            <person name="Gislard M."/>
            <person name="Guendouz S."/>
            <person name="Journot L."/>
            <person name="Haffray P."/>
            <person name="Bestin A."/>
            <person name="Morvezen R."/>
            <person name="Feron R."/>
            <person name="Wen M."/>
            <person name="Jouanno E."/>
            <person name="Herpin A."/>
            <person name="Schartl M."/>
            <person name="Postlethwait J."/>
            <person name="Schaerlinger B."/>
            <person name="Chardard D."/>
            <person name="Lecocq T."/>
            <person name="Poncet C."/>
            <person name="Jaffrelo L."/>
            <person name="Lampietro C."/>
            <person name="Guiguen Y."/>
        </authorList>
    </citation>
    <scope>NUCLEOTIDE SEQUENCE [LARGE SCALE GENOMIC DNA]</scope>
    <source>
        <tissue evidence="3">Blood</tissue>
    </source>
</reference>
<dbReference type="Pfam" id="PF00595">
    <property type="entry name" value="PDZ"/>
    <property type="match status" value="1"/>
</dbReference>
<feature type="compositionally biased region" description="Polar residues" evidence="1">
    <location>
        <begin position="14"/>
        <end position="23"/>
    </location>
</feature>
<gene>
    <name evidence="3" type="ORF">PFLUV_G00105010</name>
</gene>
<dbReference type="PROSITE" id="PS50106">
    <property type="entry name" value="PDZ"/>
    <property type="match status" value="1"/>
</dbReference>
<dbReference type="EMBL" id="VHII01000009">
    <property type="protein sequence ID" value="KAF1385177.1"/>
    <property type="molecule type" value="Genomic_DNA"/>
</dbReference>
<evidence type="ECO:0000313" key="4">
    <source>
        <dbReference type="Proteomes" id="UP000465112"/>
    </source>
</evidence>
<evidence type="ECO:0000259" key="2">
    <source>
        <dbReference type="PROSITE" id="PS50106"/>
    </source>
</evidence>
<feature type="region of interest" description="Disordered" evidence="1">
    <location>
        <begin position="123"/>
        <end position="142"/>
    </location>
</feature>
<dbReference type="SUPFAM" id="SSF50156">
    <property type="entry name" value="PDZ domain-like"/>
    <property type="match status" value="1"/>
</dbReference>
<dbReference type="PANTHER" id="PTHR19964:SF92">
    <property type="entry name" value="PATJ HOMOLOG"/>
    <property type="match status" value="1"/>
</dbReference>
<evidence type="ECO:0000313" key="3">
    <source>
        <dbReference type="EMBL" id="KAF1385177.1"/>
    </source>
</evidence>
<feature type="domain" description="PDZ" evidence="2">
    <location>
        <begin position="33"/>
        <end position="121"/>
    </location>
</feature>